<sequence>MIRDDDVYVHVTIFWRDALTNPNWSHSGRKNCCFHDADDDSYRDSGAFSLYGAGIGDSTCGISSDDACIVRTSVYSDAFVPCASDT</sequence>
<organism evidence="1 2">
    <name type="scientific">Brevibacillus ruminantium</name>
    <dbReference type="NCBI Taxonomy" id="2950604"/>
    <lineage>
        <taxon>Bacteria</taxon>
        <taxon>Bacillati</taxon>
        <taxon>Bacillota</taxon>
        <taxon>Bacilli</taxon>
        <taxon>Bacillales</taxon>
        <taxon>Paenibacillaceae</taxon>
        <taxon>Brevibacillus</taxon>
    </lineage>
</organism>
<keyword evidence="2" id="KW-1185">Reference proteome</keyword>
<name>A0ABY4W9E0_9BACL</name>
<protein>
    <submittedName>
        <fullName evidence="1">Uncharacterized protein</fullName>
    </submittedName>
</protein>
<dbReference type="RefSeq" id="WP_251870864.1">
    <property type="nucleotide sequence ID" value="NZ_CP098755.1"/>
</dbReference>
<gene>
    <name evidence="1" type="ORF">NDK47_16590</name>
</gene>
<reference evidence="1" key="1">
    <citation type="submission" date="2022-06" db="EMBL/GenBank/DDBJ databases">
        <title>Genome sequencing of Brevibacillus sp. BB3-R1.</title>
        <authorList>
            <person name="Heo J."/>
            <person name="Lee D."/>
            <person name="Won M."/>
            <person name="Han B.-H."/>
            <person name="Hong S.-B."/>
            <person name="Kwon S.-W."/>
        </authorList>
    </citation>
    <scope>NUCLEOTIDE SEQUENCE</scope>
    <source>
        <strain evidence="1">BB3-R1</strain>
    </source>
</reference>
<dbReference type="Proteomes" id="UP001056500">
    <property type="component" value="Chromosome"/>
</dbReference>
<dbReference type="EMBL" id="CP098755">
    <property type="protein sequence ID" value="USG63785.1"/>
    <property type="molecule type" value="Genomic_DNA"/>
</dbReference>
<evidence type="ECO:0000313" key="1">
    <source>
        <dbReference type="EMBL" id="USG63785.1"/>
    </source>
</evidence>
<evidence type="ECO:0000313" key="2">
    <source>
        <dbReference type="Proteomes" id="UP001056500"/>
    </source>
</evidence>
<accession>A0ABY4W9E0</accession>
<proteinExistence type="predicted"/>